<sequence>MTNNSSLLKTLNVSWDHAVPVILLNADPTKSLETGAKIVNDEESSFESPSNSGTRTIIPTGLREPLKWATDPDTSTQALAPAPSPKTSTQQSSLNVADLRLYHHYITVASLTFGDDVMWHDKVPRLAFDNPYILHLMLALSALHLARLEVTEATKYEQLAEKHHSIALSHVTNLLPQIKQDNCSALYIATVLICSYAFAKPPKKCHLLVPFDGKETAWWNLFRGVRFVIETMSLEAIFSGPIGPFPPETTSNIPPPVGRTGYIAWEQPLADLSAMIHNSQSSEFPSLGEICDALVSCFGDVFGTAEQPQQVTHGKTPAVMRWLWFIEDDFTKQVEKLNPHVLLLLAYFSHKSAAEGDEPDRIVAVDRRVQA</sequence>
<dbReference type="EMBL" id="PXOG01000152">
    <property type="protein sequence ID" value="RGP72012.1"/>
    <property type="molecule type" value="Genomic_DNA"/>
</dbReference>
<proteinExistence type="predicted"/>
<reference evidence="3 4" key="1">
    <citation type="journal article" date="2018" name="PLoS Pathog.">
        <title>Evolution of structural diversity of trichothecenes, a family of toxins produced by plant pathogenic and entomopathogenic fungi.</title>
        <authorList>
            <person name="Proctor R.H."/>
            <person name="McCormick S.P."/>
            <person name="Kim H.S."/>
            <person name="Cardoza R.E."/>
            <person name="Stanley A.M."/>
            <person name="Lindo L."/>
            <person name="Kelly A."/>
            <person name="Brown D.W."/>
            <person name="Lee T."/>
            <person name="Vaughan M.M."/>
            <person name="Alexander N.J."/>
            <person name="Busman M."/>
            <person name="Gutierrez S."/>
        </authorList>
    </citation>
    <scope>NUCLEOTIDE SEQUENCE [LARGE SCALE GENOMIC DNA]</scope>
    <source>
        <strain evidence="3 4">NRRL 20695</strain>
    </source>
</reference>
<accession>A0A395SIV8</accession>
<dbReference type="PANTHER" id="PTHR47657">
    <property type="entry name" value="STEROL REGULATORY ELEMENT-BINDING PROTEIN ECM22"/>
    <property type="match status" value="1"/>
</dbReference>
<keyword evidence="4" id="KW-1185">Reference proteome</keyword>
<dbReference type="InterPro" id="IPR052400">
    <property type="entry name" value="Zn2-C6_fungal_TF"/>
</dbReference>
<dbReference type="PANTHER" id="PTHR47657:SF13">
    <property type="entry name" value="ZN(2)-C6 FUNGAL-TYPE DOMAIN-CONTAINING PROTEIN-RELATED"/>
    <property type="match status" value="1"/>
</dbReference>
<evidence type="ECO:0000256" key="1">
    <source>
        <dbReference type="ARBA" id="ARBA00023242"/>
    </source>
</evidence>
<gene>
    <name evidence="3" type="ORF">FLONG3_6911</name>
</gene>
<protein>
    <submittedName>
        <fullName evidence="3">Sterol uptake control 2</fullName>
    </submittedName>
</protein>
<dbReference type="InterPro" id="IPR021858">
    <property type="entry name" value="Fun_TF"/>
</dbReference>
<dbReference type="OrthoDB" id="416217at2759"/>
<organism evidence="3 4">
    <name type="scientific">Fusarium longipes</name>
    <dbReference type="NCBI Taxonomy" id="694270"/>
    <lineage>
        <taxon>Eukaryota</taxon>
        <taxon>Fungi</taxon>
        <taxon>Dikarya</taxon>
        <taxon>Ascomycota</taxon>
        <taxon>Pezizomycotina</taxon>
        <taxon>Sordariomycetes</taxon>
        <taxon>Hypocreomycetidae</taxon>
        <taxon>Hypocreales</taxon>
        <taxon>Nectriaceae</taxon>
        <taxon>Fusarium</taxon>
    </lineage>
</organism>
<dbReference type="Proteomes" id="UP000266234">
    <property type="component" value="Unassembled WGS sequence"/>
</dbReference>
<dbReference type="GO" id="GO:0000981">
    <property type="term" value="F:DNA-binding transcription factor activity, RNA polymerase II-specific"/>
    <property type="evidence" value="ECO:0007669"/>
    <property type="project" value="TreeGrafter"/>
</dbReference>
<evidence type="ECO:0000256" key="2">
    <source>
        <dbReference type="SAM" id="MobiDB-lite"/>
    </source>
</evidence>
<feature type="region of interest" description="Disordered" evidence="2">
    <location>
        <begin position="71"/>
        <end position="91"/>
    </location>
</feature>
<dbReference type="STRING" id="694270.A0A395SIV8"/>
<name>A0A395SIV8_9HYPO</name>
<evidence type="ECO:0000313" key="4">
    <source>
        <dbReference type="Proteomes" id="UP000266234"/>
    </source>
</evidence>
<comment type="caution">
    <text evidence="3">The sequence shown here is derived from an EMBL/GenBank/DDBJ whole genome shotgun (WGS) entry which is preliminary data.</text>
</comment>
<keyword evidence="1" id="KW-0539">Nucleus</keyword>
<dbReference type="AlphaFoldDB" id="A0A395SIV8"/>
<evidence type="ECO:0000313" key="3">
    <source>
        <dbReference type="EMBL" id="RGP72012.1"/>
    </source>
</evidence>
<dbReference type="Pfam" id="PF11951">
    <property type="entry name" value="Fungal_trans_2"/>
    <property type="match status" value="1"/>
</dbReference>